<sequence length="218" mass="25075">MTFFKFSNKIHPSLAAFGIQFMYSVNKLLNIDESISKNLCSLVEARLNEFENVYISMKHLCSTEQTRGTARVDVLNRAISDYADSNDLVQIIDPTSNFIFRINGHEFRTLVHSLHANPQTKLSKVAKYNKNELLPFVEFENSVEIITWLIEVDDIYFEDTVNFSIFIRGYNLETQAIVAEYKYVRDEMISTPEITTPYSPSQPVVEIDNPIISLKNSN</sequence>
<evidence type="ECO:0000313" key="1">
    <source>
        <dbReference type="EMBL" id="UOO88778.1"/>
    </source>
</evidence>
<keyword evidence="2" id="KW-1185">Reference proteome</keyword>
<proteinExistence type="predicted"/>
<organism evidence="1 2">
    <name type="scientific">Vitreoscilla massiliensis</name>
    <dbReference type="NCBI Taxonomy" id="1689272"/>
    <lineage>
        <taxon>Bacteria</taxon>
        <taxon>Pseudomonadati</taxon>
        <taxon>Pseudomonadota</taxon>
        <taxon>Betaproteobacteria</taxon>
        <taxon>Neisseriales</taxon>
        <taxon>Neisseriaceae</taxon>
        <taxon>Vitreoscilla</taxon>
    </lineage>
</organism>
<evidence type="ECO:0000313" key="2">
    <source>
        <dbReference type="Proteomes" id="UP000832011"/>
    </source>
</evidence>
<dbReference type="EMBL" id="CP091511">
    <property type="protein sequence ID" value="UOO88778.1"/>
    <property type="molecule type" value="Genomic_DNA"/>
</dbReference>
<gene>
    <name evidence="1" type="ORF">LVJ82_15140</name>
</gene>
<dbReference type="RefSeq" id="WP_147645455.1">
    <property type="nucleotide sequence ID" value="NZ_CABKVG010000010.1"/>
</dbReference>
<protein>
    <recommendedName>
        <fullName evidence="3">BTB domain-containing protein</fullName>
    </recommendedName>
</protein>
<reference evidence="1 2" key="1">
    <citation type="journal article" date="2022" name="Res Sq">
        <title>Evolution of multicellular longitudinally dividing oral cavity symbionts (Neisseriaceae).</title>
        <authorList>
            <person name="Nyongesa S."/>
            <person name="Weber P."/>
            <person name="Bernet E."/>
            <person name="Pullido F."/>
            <person name="Nieckarz M."/>
            <person name="Delaby M."/>
            <person name="Nieves C."/>
            <person name="Viehboeck T."/>
            <person name="Krause N."/>
            <person name="Rivera-Millot A."/>
            <person name="Nakamura A."/>
            <person name="Vischer N."/>
            <person name="VanNieuwenhze M."/>
            <person name="Brun Y."/>
            <person name="Cava F."/>
            <person name="Bulgheresi S."/>
            <person name="Veyrier F."/>
        </authorList>
    </citation>
    <scope>NUCLEOTIDE SEQUENCE [LARGE SCALE GENOMIC DNA]</scope>
    <source>
        <strain evidence="1 2">SN4</strain>
    </source>
</reference>
<accession>A0ABY4DZ23</accession>
<dbReference type="Proteomes" id="UP000832011">
    <property type="component" value="Chromosome"/>
</dbReference>
<name>A0ABY4DZ23_9NEIS</name>
<evidence type="ECO:0008006" key="3">
    <source>
        <dbReference type="Google" id="ProtNLM"/>
    </source>
</evidence>